<evidence type="ECO:0000313" key="1">
    <source>
        <dbReference type="EMBL" id="AUV84636.1"/>
    </source>
</evidence>
<keyword evidence="2" id="KW-1185">Reference proteome</keyword>
<proteinExistence type="predicted"/>
<organism evidence="1 2">
    <name type="scientific">Salinigranum rubrum</name>
    <dbReference type="NCBI Taxonomy" id="755307"/>
    <lineage>
        <taxon>Archaea</taxon>
        <taxon>Methanobacteriati</taxon>
        <taxon>Methanobacteriota</taxon>
        <taxon>Stenosarchaea group</taxon>
        <taxon>Halobacteria</taxon>
        <taxon>Halobacteriales</taxon>
        <taxon>Haloferacaceae</taxon>
        <taxon>Salinigranum</taxon>
    </lineage>
</organism>
<sequence length="317" mass="34531">MTEKLVDILQNAPSNWGKWGDADELGAVNYLTNEAVLRGAQAVETGDVYALGTPIGRKAGDPKSPSRQGAQHFMARDEGHYEAGKVESASDDYMNWADDVLNTYLHGTTHIDAPGHVWYDGQLYNGFDATTTKGGLDRCGIEHVADHGVVGRGVLIDIARHRGVDHLGRGERIELSELQECLDAEGVELQKRDIPIIRTGWIEAFYDGGVPTELEKLDEPGLTYTDAVAEWFHEMEIPAFGTDTIANEQTNSEETSSRLPLHPALIRDQGILFNEILKLDELANGCAENGTYSFLFVASPLKILGGTGSPVNPTAIT</sequence>
<dbReference type="Proteomes" id="UP000236584">
    <property type="component" value="Plasmid unnamed4"/>
</dbReference>
<dbReference type="GO" id="GO:0019441">
    <property type="term" value="P:L-tryptophan catabolic process to kynurenine"/>
    <property type="evidence" value="ECO:0007669"/>
    <property type="project" value="InterPro"/>
</dbReference>
<geneLocation type="plasmid" evidence="1">
    <name>unnamed4</name>
</geneLocation>
<evidence type="ECO:0000313" key="2">
    <source>
        <dbReference type="Proteomes" id="UP000236584"/>
    </source>
</evidence>
<dbReference type="EMBL" id="CP026313">
    <property type="protein sequence ID" value="AUV84636.1"/>
    <property type="molecule type" value="Genomic_DNA"/>
</dbReference>
<dbReference type="InterPro" id="IPR007325">
    <property type="entry name" value="KFase/CYL"/>
</dbReference>
<dbReference type="AlphaFoldDB" id="A0A2I8VRX2"/>
<dbReference type="OrthoDB" id="36460at2157"/>
<name>A0A2I8VRX2_9EURY</name>
<dbReference type="SUPFAM" id="SSF102198">
    <property type="entry name" value="Putative cyclase"/>
    <property type="match status" value="1"/>
</dbReference>
<dbReference type="Gene3D" id="3.50.30.50">
    <property type="entry name" value="Putative cyclase"/>
    <property type="match status" value="1"/>
</dbReference>
<dbReference type="PANTHER" id="PTHR34861:SF10">
    <property type="entry name" value="CYCLASE"/>
    <property type="match status" value="1"/>
</dbReference>
<accession>A0A2I8VRX2</accession>
<protein>
    <submittedName>
        <fullName evidence="1">Metal-dependent hydrolase</fullName>
    </submittedName>
</protein>
<keyword evidence="1" id="KW-0378">Hydrolase</keyword>
<gene>
    <name evidence="1" type="ORF">C2R22_24205</name>
</gene>
<dbReference type="PANTHER" id="PTHR34861">
    <property type="match status" value="1"/>
</dbReference>
<reference evidence="1 2" key="1">
    <citation type="submission" date="2018-01" db="EMBL/GenBank/DDBJ databases">
        <title>Complete genome sequence of Salinigranum rubrum GX10T, an extremely halophilic archaeon isolated from a marine solar saltern.</title>
        <authorList>
            <person name="Han S."/>
        </authorList>
    </citation>
    <scope>NUCLEOTIDE SEQUENCE [LARGE SCALE GENOMIC DNA]</scope>
    <source>
        <strain evidence="1 2">GX10</strain>
        <plasmid evidence="2">Plasmid unnamed4</plasmid>
    </source>
</reference>
<dbReference type="GO" id="GO:0004061">
    <property type="term" value="F:arylformamidase activity"/>
    <property type="evidence" value="ECO:0007669"/>
    <property type="project" value="InterPro"/>
</dbReference>
<dbReference type="InterPro" id="IPR037175">
    <property type="entry name" value="KFase_sf"/>
</dbReference>
<dbReference type="Pfam" id="PF04199">
    <property type="entry name" value="Cyclase"/>
    <property type="match status" value="1"/>
</dbReference>
<keyword evidence="1" id="KW-0614">Plasmid</keyword>
<dbReference type="KEGG" id="srub:C2R22_24205"/>